<dbReference type="AlphaFoldDB" id="A0A1B0CJX3"/>
<keyword evidence="3" id="KW-0732">Signal</keyword>
<dbReference type="GO" id="GO:0005886">
    <property type="term" value="C:plasma membrane"/>
    <property type="evidence" value="ECO:0007669"/>
    <property type="project" value="TreeGrafter"/>
</dbReference>
<dbReference type="InterPro" id="IPR002000">
    <property type="entry name" value="Lysosome-assoc_membr_glycop"/>
</dbReference>
<accession>A0A1B0CJX3</accession>
<keyword evidence="4" id="KW-0967">Endosome</keyword>
<name>A0A1B0CJX3_LUTLO</name>
<evidence type="ECO:0000256" key="7">
    <source>
        <dbReference type="ARBA" id="ARBA00023180"/>
    </source>
</evidence>
<comment type="similarity">
    <text evidence="8">Belongs to the LAMP family.</text>
</comment>
<dbReference type="PANTHER" id="PTHR11506">
    <property type="entry name" value="LYSOSOME-ASSOCIATED MEMBRANE GLYCOPROTEIN"/>
    <property type="match status" value="1"/>
</dbReference>
<evidence type="ECO:0000259" key="10">
    <source>
        <dbReference type="Pfam" id="PF01299"/>
    </source>
</evidence>
<evidence type="ECO:0000256" key="2">
    <source>
        <dbReference type="ARBA" id="ARBA00022692"/>
    </source>
</evidence>
<organism evidence="12 13">
    <name type="scientific">Lutzomyia longipalpis</name>
    <name type="common">Sand fly</name>
    <dbReference type="NCBI Taxonomy" id="7200"/>
    <lineage>
        <taxon>Eukaryota</taxon>
        <taxon>Metazoa</taxon>
        <taxon>Ecdysozoa</taxon>
        <taxon>Arthropoda</taxon>
        <taxon>Hexapoda</taxon>
        <taxon>Insecta</taxon>
        <taxon>Pterygota</taxon>
        <taxon>Neoptera</taxon>
        <taxon>Endopterygota</taxon>
        <taxon>Diptera</taxon>
        <taxon>Nematocera</taxon>
        <taxon>Psychodoidea</taxon>
        <taxon>Psychodidae</taxon>
        <taxon>Lutzomyia</taxon>
        <taxon>Lutzomyia</taxon>
    </lineage>
</organism>
<evidence type="ECO:0000256" key="6">
    <source>
        <dbReference type="ARBA" id="ARBA00023136"/>
    </source>
</evidence>
<feature type="transmembrane region" description="Helical" evidence="9">
    <location>
        <begin position="227"/>
        <end position="247"/>
    </location>
</feature>
<reference evidence="13" key="1">
    <citation type="submission" date="2012-05" db="EMBL/GenBank/DDBJ databases">
        <title>Whole Genome Assembly of Lutzomyia longipalpis.</title>
        <authorList>
            <person name="Richards S."/>
            <person name="Qu C."/>
            <person name="Dillon R."/>
            <person name="Worley K."/>
            <person name="Scherer S."/>
            <person name="Batterton M."/>
            <person name="Taylor A."/>
            <person name="Hawes A."/>
            <person name="Hernandez B."/>
            <person name="Kovar C."/>
            <person name="Mandapat C."/>
            <person name="Pham C."/>
            <person name="Qu C."/>
            <person name="Jing C."/>
            <person name="Bess C."/>
            <person name="Bandaranaike D."/>
            <person name="Ngo D."/>
            <person name="Ongeri F."/>
            <person name="Arias F."/>
            <person name="Lara F."/>
            <person name="Weissenberger G."/>
            <person name="Kamau G."/>
            <person name="Han H."/>
            <person name="Shen H."/>
            <person name="Dinh H."/>
            <person name="Khalil I."/>
            <person name="Jones J."/>
            <person name="Shafer J."/>
            <person name="Jayaseelan J."/>
            <person name="Quiroz J."/>
            <person name="Blankenburg K."/>
            <person name="Nguyen L."/>
            <person name="Jackson L."/>
            <person name="Francisco L."/>
            <person name="Tang L.-Y."/>
            <person name="Pu L.-L."/>
            <person name="Perales L."/>
            <person name="Lorensuhewa L."/>
            <person name="Munidasa M."/>
            <person name="Coyle M."/>
            <person name="Taylor M."/>
            <person name="Puazo M."/>
            <person name="Firestine M."/>
            <person name="Scheel M."/>
            <person name="Javaid M."/>
            <person name="Wang M."/>
            <person name="Li M."/>
            <person name="Tabassum N."/>
            <person name="Saada N."/>
            <person name="Osuji N."/>
            <person name="Aqrawi P."/>
            <person name="Fu Q."/>
            <person name="Thornton R."/>
            <person name="Raj R."/>
            <person name="Goodspeed R."/>
            <person name="Mata R."/>
            <person name="Najjar R."/>
            <person name="Gubbala S."/>
            <person name="Lee S."/>
            <person name="Denson S."/>
            <person name="Patil S."/>
            <person name="Macmil S."/>
            <person name="Qi S."/>
            <person name="Matskevitch T."/>
            <person name="Palculict T."/>
            <person name="Mathew T."/>
            <person name="Vee V."/>
            <person name="Velamala V."/>
            <person name="Korchina V."/>
            <person name="Cai W."/>
            <person name="Liu W."/>
            <person name="Dai W."/>
            <person name="Zou X."/>
            <person name="Zhu Y."/>
            <person name="Zhang Y."/>
            <person name="Wu Y.-Q."/>
            <person name="Xin Y."/>
            <person name="Nazarath L."/>
            <person name="Kovar C."/>
            <person name="Han Y."/>
            <person name="Muzny D."/>
            <person name="Gibbs R."/>
        </authorList>
    </citation>
    <scope>NUCLEOTIDE SEQUENCE [LARGE SCALE GENOMIC DNA]</scope>
    <source>
        <strain evidence="13">Jacobina</strain>
    </source>
</reference>
<dbReference type="GO" id="GO:0072594">
    <property type="term" value="P:establishment of protein localization to organelle"/>
    <property type="evidence" value="ECO:0007669"/>
    <property type="project" value="TreeGrafter"/>
</dbReference>
<dbReference type="EnsemblMetazoa" id="LLOJ004912-RA">
    <property type="protein sequence ID" value="LLOJ004912-PA"/>
    <property type="gene ID" value="LLOJ004912"/>
</dbReference>
<evidence type="ECO:0000256" key="4">
    <source>
        <dbReference type="ARBA" id="ARBA00022753"/>
    </source>
</evidence>
<dbReference type="Proteomes" id="UP000092461">
    <property type="component" value="Unassembled WGS sequence"/>
</dbReference>
<keyword evidence="6 8" id="KW-0472">Membrane</keyword>
<feature type="domain" description="Lysosome-associated membrane glycoprotein 2-like luminal" evidence="10">
    <location>
        <begin position="39"/>
        <end position="175"/>
    </location>
</feature>
<evidence type="ECO:0000256" key="1">
    <source>
        <dbReference type="ARBA" id="ARBA00004530"/>
    </source>
</evidence>
<dbReference type="InterPro" id="IPR048528">
    <property type="entry name" value="Lamp2-like_luminal"/>
</dbReference>
<dbReference type="Pfam" id="PF01299">
    <property type="entry name" value="Lamp2-like_luminal"/>
    <property type="match status" value="1"/>
</dbReference>
<proteinExistence type="inferred from homology"/>
<dbReference type="GO" id="GO:0005765">
    <property type="term" value="C:lysosomal membrane"/>
    <property type="evidence" value="ECO:0007669"/>
    <property type="project" value="TreeGrafter"/>
</dbReference>
<evidence type="ECO:0000313" key="12">
    <source>
        <dbReference type="EnsemblMetazoa" id="LLOJ004912-PA"/>
    </source>
</evidence>
<keyword evidence="5 9" id="KW-1133">Transmembrane helix</keyword>
<comment type="subcellular location">
    <subcellularLocation>
        <location evidence="1">Endosome membrane</location>
        <topology evidence="1">Single-pass type I membrane protein</topology>
    </subcellularLocation>
    <subcellularLocation>
        <location evidence="8">Membrane</location>
        <topology evidence="8">Single-pass type I membrane protein</topology>
    </subcellularLocation>
</comment>
<keyword evidence="7" id="KW-0325">Glycoprotein</keyword>
<keyword evidence="2 8" id="KW-0812">Transmembrane</keyword>
<evidence type="ECO:0000256" key="5">
    <source>
        <dbReference type="ARBA" id="ARBA00022989"/>
    </source>
</evidence>
<dbReference type="VEuPathDB" id="VectorBase:LLOJ004912"/>
<keyword evidence="13" id="KW-1185">Reference proteome</keyword>
<sequence>MFTENVAVSLQLEGLSTKKPRVTKYTTKSSQSVTPSPATTSFYRVNATNGATCILIRTDGLLSIQYRDRLGEDKEADIFLPDNVDLSGECYEDESSITMGFKGFVLTMNFKKTPGGERWYINNVDLSYSSSNRVFEHVDRPNLDVKLSTPQHNTLLFPTPVGKSYTCDTEKVITMFAQDEDDRSGHLAKLYLRDLRMQSFMYKKASTWGPSYQCSATGTYRDETAPIAVGSTLAIVTLCIITGYGLWRYFKVKKVQYGTME</sequence>
<reference evidence="12" key="3">
    <citation type="submission" date="2020-05" db="UniProtKB">
        <authorList>
            <consortium name="EnsemblMetazoa"/>
        </authorList>
    </citation>
    <scope>IDENTIFICATION</scope>
    <source>
        <strain evidence="12">Jacobina</strain>
    </source>
</reference>
<evidence type="ECO:0000256" key="3">
    <source>
        <dbReference type="ARBA" id="ARBA00022729"/>
    </source>
</evidence>
<evidence type="ECO:0000313" key="13">
    <source>
        <dbReference type="Proteomes" id="UP000092461"/>
    </source>
</evidence>
<evidence type="ECO:0000256" key="9">
    <source>
        <dbReference type="SAM" id="Phobius"/>
    </source>
</evidence>
<dbReference type="EMBL" id="GITU01005288">
    <property type="protein sequence ID" value="MBC1173991.1"/>
    <property type="molecule type" value="Transcribed_RNA"/>
</dbReference>
<protein>
    <submittedName>
        <fullName evidence="11">Putative lysosome-associated membrane glycoprotein 5</fullName>
    </submittedName>
</protein>
<evidence type="ECO:0000313" key="11">
    <source>
        <dbReference type="EMBL" id="MBC1173991.1"/>
    </source>
</evidence>
<dbReference type="VEuPathDB" id="VectorBase:LLONM1_007152"/>
<dbReference type="EMBL" id="AJWK01015516">
    <property type="status" value="NOT_ANNOTATED_CDS"/>
    <property type="molecule type" value="Genomic_DNA"/>
</dbReference>
<dbReference type="GO" id="GO:0031902">
    <property type="term" value="C:late endosome membrane"/>
    <property type="evidence" value="ECO:0007669"/>
    <property type="project" value="TreeGrafter"/>
</dbReference>
<evidence type="ECO:0000256" key="8">
    <source>
        <dbReference type="PROSITE-ProRule" id="PRU00740"/>
    </source>
</evidence>
<dbReference type="PROSITE" id="PS51407">
    <property type="entry name" value="LAMP_3"/>
    <property type="match status" value="1"/>
</dbReference>
<dbReference type="PANTHER" id="PTHR11506:SF40">
    <property type="entry name" value="LYSOSOME-ASSOCIATED MEMBRANE GLYCOPROTEIN 5"/>
    <property type="match status" value="1"/>
</dbReference>
<comment type="caution">
    <text evidence="8">Lacks conserved residue(s) required for the propagation of feature annotation.</text>
</comment>
<reference evidence="11" key="2">
    <citation type="journal article" date="2020" name="BMC">
        <title>Leishmania infection induces a limited differential gene expression in the sand fly midgut.</title>
        <authorList>
            <person name="Coutinho-Abreu I.V."/>
            <person name="Serafim T.D."/>
            <person name="Meneses C."/>
            <person name="Kamhawi S."/>
            <person name="Oliveira F."/>
            <person name="Valenzuela J.G."/>
        </authorList>
    </citation>
    <scope>NUCLEOTIDE SEQUENCE</scope>
    <source>
        <strain evidence="11">Jacobina</strain>
        <tissue evidence="11">Midgut</tissue>
    </source>
</reference>
<dbReference type="Gene3D" id="2.40.160.110">
    <property type="match status" value="1"/>
</dbReference>